<dbReference type="AlphaFoldDB" id="A0A0C3FQT9"/>
<protein>
    <submittedName>
        <fullName evidence="1">Uncharacterized protein</fullName>
    </submittedName>
</protein>
<proteinExistence type="predicted"/>
<evidence type="ECO:0000313" key="1">
    <source>
        <dbReference type="EMBL" id="KIM81536.1"/>
    </source>
</evidence>
<evidence type="ECO:0000313" key="2">
    <source>
        <dbReference type="Proteomes" id="UP000054166"/>
    </source>
</evidence>
<keyword evidence="2" id="KW-1185">Reference proteome</keyword>
<gene>
    <name evidence="1" type="ORF">PILCRDRAFT_496040</name>
</gene>
<dbReference type="Proteomes" id="UP000054166">
    <property type="component" value="Unassembled WGS sequence"/>
</dbReference>
<sequence length="173" mass="19429">MAMVSSMCHRMKDSRGFKAASEALALPMCNSAMSRYLACQHDTDHNICAPHSLSIGLVNVRLIMRSLRCVLIELDRAQRSDFNEVSFGPFVHCTVPASDVLFFKFVNQPPITVPGISTSTLSYAPHWPFPSTYVLLYGHTTGFSALDRILSHFKGYITSFLVKVDVQLERKLW</sequence>
<accession>A0A0C3FQT9</accession>
<reference evidence="2" key="2">
    <citation type="submission" date="2015-01" db="EMBL/GenBank/DDBJ databases">
        <title>Evolutionary Origins and Diversification of the Mycorrhizal Mutualists.</title>
        <authorList>
            <consortium name="DOE Joint Genome Institute"/>
            <consortium name="Mycorrhizal Genomics Consortium"/>
            <person name="Kohler A."/>
            <person name="Kuo A."/>
            <person name="Nagy L.G."/>
            <person name="Floudas D."/>
            <person name="Copeland A."/>
            <person name="Barry K.W."/>
            <person name="Cichocki N."/>
            <person name="Veneault-Fourrey C."/>
            <person name="LaButti K."/>
            <person name="Lindquist E.A."/>
            <person name="Lipzen A."/>
            <person name="Lundell T."/>
            <person name="Morin E."/>
            <person name="Murat C."/>
            <person name="Riley R."/>
            <person name="Ohm R."/>
            <person name="Sun H."/>
            <person name="Tunlid A."/>
            <person name="Henrissat B."/>
            <person name="Grigoriev I.V."/>
            <person name="Hibbett D.S."/>
            <person name="Martin F."/>
        </authorList>
    </citation>
    <scope>NUCLEOTIDE SEQUENCE [LARGE SCALE GENOMIC DNA]</scope>
    <source>
        <strain evidence="2">F 1598</strain>
    </source>
</reference>
<dbReference type="EMBL" id="KN832998">
    <property type="protein sequence ID" value="KIM81536.1"/>
    <property type="molecule type" value="Genomic_DNA"/>
</dbReference>
<dbReference type="HOGENOM" id="CLU_1548192_0_0_1"/>
<organism evidence="1 2">
    <name type="scientific">Piloderma croceum (strain F 1598)</name>
    <dbReference type="NCBI Taxonomy" id="765440"/>
    <lineage>
        <taxon>Eukaryota</taxon>
        <taxon>Fungi</taxon>
        <taxon>Dikarya</taxon>
        <taxon>Basidiomycota</taxon>
        <taxon>Agaricomycotina</taxon>
        <taxon>Agaricomycetes</taxon>
        <taxon>Agaricomycetidae</taxon>
        <taxon>Atheliales</taxon>
        <taxon>Atheliaceae</taxon>
        <taxon>Piloderma</taxon>
    </lineage>
</organism>
<name>A0A0C3FQT9_PILCF</name>
<dbReference type="InParanoid" id="A0A0C3FQT9"/>
<reference evidence="1 2" key="1">
    <citation type="submission" date="2014-04" db="EMBL/GenBank/DDBJ databases">
        <authorList>
            <consortium name="DOE Joint Genome Institute"/>
            <person name="Kuo A."/>
            <person name="Tarkka M."/>
            <person name="Buscot F."/>
            <person name="Kohler A."/>
            <person name="Nagy L.G."/>
            <person name="Floudas D."/>
            <person name="Copeland A."/>
            <person name="Barry K.W."/>
            <person name="Cichocki N."/>
            <person name="Veneault-Fourrey C."/>
            <person name="LaButti K."/>
            <person name="Lindquist E.A."/>
            <person name="Lipzen A."/>
            <person name="Lundell T."/>
            <person name="Morin E."/>
            <person name="Murat C."/>
            <person name="Sun H."/>
            <person name="Tunlid A."/>
            <person name="Henrissat B."/>
            <person name="Grigoriev I.V."/>
            <person name="Hibbett D.S."/>
            <person name="Martin F."/>
            <person name="Nordberg H.P."/>
            <person name="Cantor M.N."/>
            <person name="Hua S.X."/>
        </authorList>
    </citation>
    <scope>NUCLEOTIDE SEQUENCE [LARGE SCALE GENOMIC DNA]</scope>
    <source>
        <strain evidence="1 2">F 1598</strain>
    </source>
</reference>